<keyword evidence="4" id="KW-1185">Reference proteome</keyword>
<proteinExistence type="predicted"/>
<dbReference type="PANTHER" id="PTHR43584">
    <property type="entry name" value="NUCLEOTIDYL TRANSFERASE"/>
    <property type="match status" value="1"/>
</dbReference>
<keyword evidence="2" id="KW-0012">Acyltransferase</keyword>
<dbReference type="EMBL" id="CP040428">
    <property type="protein sequence ID" value="QCT21451.1"/>
    <property type="molecule type" value="Genomic_DNA"/>
</dbReference>
<reference evidence="3 4" key="1">
    <citation type="submission" date="2019-05" db="EMBL/GenBank/DDBJ databases">
        <title>Complete genome sequence of Izhakiella calystegiae KSNA2, an endophyte isolated from beach morning glory (Calystegia soldanella).</title>
        <authorList>
            <person name="Jiang L."/>
            <person name="Jeong J.C."/>
            <person name="Kim C.Y."/>
            <person name="Kim D.H."/>
            <person name="Kim S.W."/>
            <person name="Lee j."/>
        </authorList>
    </citation>
    <scope>NUCLEOTIDE SEQUENCE [LARGE SCALE GENOMIC DNA]</scope>
    <source>
        <strain evidence="3 4">KSNA2</strain>
    </source>
</reference>
<dbReference type="GO" id="GO:0016746">
    <property type="term" value="F:acyltransferase activity"/>
    <property type="evidence" value="ECO:0007669"/>
    <property type="project" value="UniProtKB-KW"/>
</dbReference>
<evidence type="ECO:0000313" key="4">
    <source>
        <dbReference type="Proteomes" id="UP000302163"/>
    </source>
</evidence>
<dbReference type="RefSeq" id="WP_138097607.1">
    <property type="nucleotide sequence ID" value="NZ_CP040428.1"/>
</dbReference>
<dbReference type="AlphaFoldDB" id="A0A4P8YKY4"/>
<dbReference type="InterPro" id="IPR011004">
    <property type="entry name" value="Trimer_LpxA-like_sf"/>
</dbReference>
<dbReference type="Gene3D" id="2.160.10.10">
    <property type="entry name" value="Hexapeptide repeat proteins"/>
    <property type="match status" value="1"/>
</dbReference>
<dbReference type="GO" id="GO:0016779">
    <property type="term" value="F:nucleotidyltransferase activity"/>
    <property type="evidence" value="ECO:0007669"/>
    <property type="project" value="UniProtKB-ARBA"/>
</dbReference>
<dbReference type="Proteomes" id="UP000302163">
    <property type="component" value="Chromosome"/>
</dbReference>
<protein>
    <recommendedName>
        <fullName evidence="5">Transferase</fullName>
    </recommendedName>
</protein>
<evidence type="ECO:0008006" key="5">
    <source>
        <dbReference type="Google" id="ProtNLM"/>
    </source>
</evidence>
<dbReference type="NCBIfam" id="NF040481">
    <property type="entry name" value="YdcK_fam"/>
    <property type="match status" value="1"/>
</dbReference>
<gene>
    <name evidence="3" type="ORF">FEM41_18240</name>
</gene>
<evidence type="ECO:0000256" key="2">
    <source>
        <dbReference type="ARBA" id="ARBA00023315"/>
    </source>
</evidence>
<evidence type="ECO:0000256" key="1">
    <source>
        <dbReference type="ARBA" id="ARBA00022679"/>
    </source>
</evidence>
<accession>A0A4P8YKY4</accession>
<evidence type="ECO:0000313" key="3">
    <source>
        <dbReference type="EMBL" id="QCT21451.1"/>
    </source>
</evidence>
<name>A0A4P8YKY4_9ENTR</name>
<dbReference type="SUPFAM" id="SSF51161">
    <property type="entry name" value="Trimeric LpxA-like enzymes"/>
    <property type="match status" value="1"/>
</dbReference>
<dbReference type="OrthoDB" id="9806595at2"/>
<dbReference type="KEGG" id="izh:FEM41_18240"/>
<dbReference type="InterPro" id="IPR048014">
    <property type="entry name" value="YdcK-like"/>
</dbReference>
<keyword evidence="1" id="KW-0808">Transferase</keyword>
<dbReference type="InterPro" id="IPR050065">
    <property type="entry name" value="GlmU-like"/>
</dbReference>
<organism evidence="3 4">
    <name type="scientific">Jejubacter calystegiae</name>
    <dbReference type="NCBI Taxonomy" id="2579935"/>
    <lineage>
        <taxon>Bacteria</taxon>
        <taxon>Pseudomonadati</taxon>
        <taxon>Pseudomonadota</taxon>
        <taxon>Gammaproteobacteria</taxon>
        <taxon>Enterobacterales</taxon>
        <taxon>Enterobacteriaceae</taxon>
        <taxon>Jejubacter</taxon>
    </lineage>
</organism>
<dbReference type="PANTHER" id="PTHR43584:SF2">
    <property type="entry name" value="NUCLEOSIDE-DIPHOSPHATE-SUGAR PYROPHOSPHORYLASES"/>
    <property type="match status" value="1"/>
</dbReference>
<sequence length="326" mass="35861">MQKFRLLEQKRPFTIMQGDVRCTLWLRQLEAITDFADVRAGQRGGWLEEEELLSQSGDCWVYSQNSILYGGAWVTHNARITGECVIGQGAIIDGNALVDSSQVTHHAHIGDQVAVRASQVSGQCQIGDVARVSDSQVIARRGLTAEKHQQLRIADRASVHASRIMHQAQIIDSALVSYAFIEHRACVSGHAVIEGNEENDVWLCDQAWVGERARILAGRGEGQSPTLRYSSRVGGNAQIVGECLLKHRVRVEGDAVLTGGPLQLDDRVSIDGHARVTGNVLIEHRVRLTDEVSVEAWDDETIHIHGDKTLAGSQHITRMPYYGVPG</sequence>